<organism evidence="2">
    <name type="scientific">marine sediment metagenome</name>
    <dbReference type="NCBI Taxonomy" id="412755"/>
    <lineage>
        <taxon>unclassified sequences</taxon>
        <taxon>metagenomes</taxon>
        <taxon>ecological metagenomes</taxon>
    </lineage>
</organism>
<feature type="region of interest" description="Disordered" evidence="1">
    <location>
        <begin position="1"/>
        <end position="32"/>
    </location>
</feature>
<accession>X1I9M0</accession>
<gene>
    <name evidence="2" type="ORF">S03H2_53882</name>
</gene>
<proteinExistence type="predicted"/>
<protein>
    <submittedName>
        <fullName evidence="2">Uncharacterized protein</fullName>
    </submittedName>
</protein>
<dbReference type="AlphaFoldDB" id="X1I9M0"/>
<dbReference type="EMBL" id="BARU01034317">
    <property type="protein sequence ID" value="GAH62799.1"/>
    <property type="molecule type" value="Genomic_DNA"/>
</dbReference>
<sequence>MMELPSELPERGDKEKSIERKLTPEEALQAKPKTATGVKLTFKKEPKKDKIKKIIGDKLKGIIISGEELTILVEVDDLSDSDKAKIQKIVDGE</sequence>
<feature type="compositionally biased region" description="Basic and acidic residues" evidence="1">
    <location>
        <begin position="8"/>
        <end position="24"/>
    </location>
</feature>
<name>X1I9M0_9ZZZZ</name>
<evidence type="ECO:0000256" key="1">
    <source>
        <dbReference type="SAM" id="MobiDB-lite"/>
    </source>
</evidence>
<comment type="caution">
    <text evidence="2">The sequence shown here is derived from an EMBL/GenBank/DDBJ whole genome shotgun (WGS) entry which is preliminary data.</text>
</comment>
<reference evidence="2" key="1">
    <citation type="journal article" date="2014" name="Front. Microbiol.">
        <title>High frequency of phylogenetically diverse reductive dehalogenase-homologous genes in deep subseafloor sedimentary metagenomes.</title>
        <authorList>
            <person name="Kawai M."/>
            <person name="Futagami T."/>
            <person name="Toyoda A."/>
            <person name="Takaki Y."/>
            <person name="Nishi S."/>
            <person name="Hori S."/>
            <person name="Arai W."/>
            <person name="Tsubouchi T."/>
            <person name="Morono Y."/>
            <person name="Uchiyama I."/>
            <person name="Ito T."/>
            <person name="Fujiyama A."/>
            <person name="Inagaki F."/>
            <person name="Takami H."/>
        </authorList>
    </citation>
    <scope>NUCLEOTIDE SEQUENCE</scope>
    <source>
        <strain evidence="2">Expedition CK06-06</strain>
    </source>
</reference>
<evidence type="ECO:0000313" key="2">
    <source>
        <dbReference type="EMBL" id="GAH62799.1"/>
    </source>
</evidence>